<dbReference type="PANTHER" id="PTHR33507:SF3">
    <property type="entry name" value="INNER MEMBRANE PROTEIN YBBJ"/>
    <property type="match status" value="1"/>
</dbReference>
<dbReference type="RefSeq" id="WP_227707694.1">
    <property type="nucleotide sequence ID" value="NZ_JAJEQX010000014.1"/>
</dbReference>
<dbReference type="EMBL" id="JAJEQX010000014">
    <property type="protein sequence ID" value="MCC2254551.1"/>
    <property type="molecule type" value="Genomic_DNA"/>
</dbReference>
<dbReference type="Gene3D" id="2.40.50.140">
    <property type="entry name" value="Nucleic acid-binding proteins"/>
    <property type="match status" value="1"/>
</dbReference>
<gene>
    <name evidence="7" type="ORF">LKD70_09000</name>
</gene>
<name>A0ABS8FX58_9FIRM</name>
<dbReference type="InterPro" id="IPR052165">
    <property type="entry name" value="Membrane_assoc_protease"/>
</dbReference>
<evidence type="ECO:0000256" key="5">
    <source>
        <dbReference type="SAM" id="Phobius"/>
    </source>
</evidence>
<accession>A0ABS8FX58</accession>
<evidence type="ECO:0000256" key="1">
    <source>
        <dbReference type="ARBA" id="ARBA00004141"/>
    </source>
</evidence>
<dbReference type="PANTHER" id="PTHR33507">
    <property type="entry name" value="INNER MEMBRANE PROTEIN YBBJ"/>
    <property type="match status" value="1"/>
</dbReference>
<keyword evidence="3 5" id="KW-1133">Transmembrane helix</keyword>
<dbReference type="Proteomes" id="UP001198151">
    <property type="component" value="Unassembled WGS sequence"/>
</dbReference>
<evidence type="ECO:0000259" key="6">
    <source>
        <dbReference type="Pfam" id="PF01957"/>
    </source>
</evidence>
<evidence type="ECO:0000313" key="8">
    <source>
        <dbReference type="Proteomes" id="UP001198151"/>
    </source>
</evidence>
<proteinExistence type="predicted"/>
<organism evidence="7 8">
    <name type="scientific">Ruminococcus turbiniformis</name>
    <dbReference type="NCBI Taxonomy" id="2881258"/>
    <lineage>
        <taxon>Bacteria</taxon>
        <taxon>Bacillati</taxon>
        <taxon>Bacillota</taxon>
        <taxon>Clostridia</taxon>
        <taxon>Eubacteriales</taxon>
        <taxon>Oscillospiraceae</taxon>
        <taxon>Ruminococcus</taxon>
    </lineage>
</organism>
<reference evidence="7 8" key="1">
    <citation type="submission" date="2021-10" db="EMBL/GenBank/DDBJ databases">
        <title>Anaerobic single-cell dispensing facilitates the cultivation of human gut bacteria.</title>
        <authorList>
            <person name="Afrizal A."/>
        </authorList>
    </citation>
    <scope>NUCLEOTIDE SEQUENCE [LARGE SCALE GENOMIC DNA]</scope>
    <source>
        <strain evidence="7 8">CLA-AA-H200</strain>
    </source>
</reference>
<comment type="subcellular location">
    <subcellularLocation>
        <location evidence="1">Membrane</location>
        <topology evidence="1">Multi-pass membrane protein</topology>
    </subcellularLocation>
</comment>
<keyword evidence="8" id="KW-1185">Reference proteome</keyword>
<evidence type="ECO:0000313" key="7">
    <source>
        <dbReference type="EMBL" id="MCC2254551.1"/>
    </source>
</evidence>
<keyword evidence="4 5" id="KW-0472">Membrane</keyword>
<dbReference type="SUPFAM" id="SSF141322">
    <property type="entry name" value="NfeD domain-like"/>
    <property type="match status" value="1"/>
</dbReference>
<dbReference type="InterPro" id="IPR012340">
    <property type="entry name" value="NA-bd_OB-fold"/>
</dbReference>
<dbReference type="InterPro" id="IPR002810">
    <property type="entry name" value="NfeD-like_C"/>
</dbReference>
<evidence type="ECO:0000256" key="2">
    <source>
        <dbReference type="ARBA" id="ARBA00022692"/>
    </source>
</evidence>
<keyword evidence="2 5" id="KW-0812">Transmembrane</keyword>
<feature type="transmembrane region" description="Helical" evidence="5">
    <location>
        <begin position="12"/>
        <end position="40"/>
    </location>
</feature>
<feature type="domain" description="NfeD-like C-terminal" evidence="6">
    <location>
        <begin position="88"/>
        <end position="148"/>
    </location>
</feature>
<comment type="caution">
    <text evidence="7">The sequence shown here is derived from an EMBL/GenBank/DDBJ whole genome shotgun (WGS) entry which is preliminary data.</text>
</comment>
<feature type="transmembrane region" description="Helical" evidence="5">
    <location>
        <begin position="52"/>
        <end position="69"/>
    </location>
</feature>
<sequence length="156" mass="17558">MQLSSSTVTLIWFAVFLILFGIELITMGLTTIWFAIGALAVMALNLFGVDHIVIQLAVFLSLSCLLLIFTRKWAIRHFNPKVTLTNYEEYIGETVLITEKVDNLAQTGKGTVKGQEWTVRSKEDSQVIESGRLAKVIRIEGVKLIVEKIKEDTLSW</sequence>
<protein>
    <submittedName>
        <fullName evidence="7">NfeD family protein</fullName>
    </submittedName>
</protein>
<evidence type="ECO:0000256" key="3">
    <source>
        <dbReference type="ARBA" id="ARBA00022989"/>
    </source>
</evidence>
<evidence type="ECO:0000256" key="4">
    <source>
        <dbReference type="ARBA" id="ARBA00023136"/>
    </source>
</evidence>
<dbReference type="Pfam" id="PF01957">
    <property type="entry name" value="NfeD"/>
    <property type="match status" value="1"/>
</dbReference>